<dbReference type="Proteomes" id="UP000281985">
    <property type="component" value="Unassembled WGS sequence"/>
</dbReference>
<accession>A0A3M0GM55</accession>
<gene>
    <name evidence="2" type="ORF">EAX61_03865</name>
</gene>
<sequence>MKMTYIKYFFSAVLAVSLLASCGDDDDNGTIINPTDDDGGMTTDDDGGVAVDFSGTFVQEDQMGRAAINTVLSGTDMNKNNFNVTIPSEMTAIYQPIFLQRAVDLHAAFEVEYEENILGLDATTLTTILATDVLQVAPDGPTTYFSGDAVLTGRNLTDDVVDVSLILLFGGANGDRFNGQDLDNDGTPDLPILVTDNVSGAGVTPGASFPYLEAPVQ</sequence>
<comment type="caution">
    <text evidence="2">The sequence shown here is derived from an EMBL/GenBank/DDBJ whole genome shotgun (WGS) entry which is preliminary data.</text>
</comment>
<reference evidence="2 3" key="1">
    <citation type="submission" date="2018-10" db="EMBL/GenBank/DDBJ databases">
        <title>Dokdonia luteus sp. nov., isolated from sea water.</title>
        <authorList>
            <person name="Zhou L.Y."/>
            <person name="Du Z.J."/>
        </authorList>
    </citation>
    <scope>NUCLEOTIDE SEQUENCE [LARGE SCALE GENOMIC DNA]</scope>
    <source>
        <strain evidence="2 3">SH27</strain>
    </source>
</reference>
<dbReference type="AlphaFoldDB" id="A0A3M0GM55"/>
<name>A0A3M0GM55_9FLAO</name>
<evidence type="ECO:0000256" key="1">
    <source>
        <dbReference type="SAM" id="SignalP"/>
    </source>
</evidence>
<protein>
    <submittedName>
        <fullName evidence="2">DUF4331 domain-containing protein</fullName>
    </submittedName>
</protein>
<feature type="signal peptide" evidence="1">
    <location>
        <begin position="1"/>
        <end position="22"/>
    </location>
</feature>
<dbReference type="RefSeq" id="WP_121916360.1">
    <property type="nucleotide sequence ID" value="NZ_REFV01000003.1"/>
</dbReference>
<evidence type="ECO:0000313" key="3">
    <source>
        <dbReference type="Proteomes" id="UP000281985"/>
    </source>
</evidence>
<keyword evidence="3" id="KW-1185">Reference proteome</keyword>
<feature type="chain" id="PRO_5018301468" evidence="1">
    <location>
        <begin position="23"/>
        <end position="217"/>
    </location>
</feature>
<evidence type="ECO:0000313" key="2">
    <source>
        <dbReference type="EMBL" id="RMB62723.1"/>
    </source>
</evidence>
<proteinExistence type="predicted"/>
<keyword evidence="1" id="KW-0732">Signal</keyword>
<dbReference type="OrthoDB" id="9791748at2"/>
<dbReference type="EMBL" id="REFV01000003">
    <property type="protein sequence ID" value="RMB62723.1"/>
    <property type="molecule type" value="Genomic_DNA"/>
</dbReference>
<organism evidence="2 3">
    <name type="scientific">Dokdonia sinensis</name>
    <dbReference type="NCBI Taxonomy" id="2479847"/>
    <lineage>
        <taxon>Bacteria</taxon>
        <taxon>Pseudomonadati</taxon>
        <taxon>Bacteroidota</taxon>
        <taxon>Flavobacteriia</taxon>
        <taxon>Flavobacteriales</taxon>
        <taxon>Flavobacteriaceae</taxon>
        <taxon>Dokdonia</taxon>
    </lineage>
</organism>
<dbReference type="PROSITE" id="PS51257">
    <property type="entry name" value="PROKAR_LIPOPROTEIN"/>
    <property type="match status" value="1"/>
</dbReference>